<dbReference type="Proteomes" id="UP000186026">
    <property type="component" value="Unassembled WGS sequence"/>
</dbReference>
<accession>A0A1N7M2B5</accession>
<reference evidence="2" key="1">
    <citation type="submission" date="2017-01" db="EMBL/GenBank/DDBJ databases">
        <authorList>
            <person name="Varghese N."/>
            <person name="Submissions S."/>
        </authorList>
    </citation>
    <scope>NUCLEOTIDE SEQUENCE [LARGE SCALE GENOMIC DNA]</scope>
    <source>
        <strain evidence="2">DSM 46698</strain>
    </source>
</reference>
<organism evidence="1 2">
    <name type="scientific">Belliella pelovolcani</name>
    <dbReference type="NCBI Taxonomy" id="529505"/>
    <lineage>
        <taxon>Bacteria</taxon>
        <taxon>Pseudomonadati</taxon>
        <taxon>Bacteroidota</taxon>
        <taxon>Cytophagia</taxon>
        <taxon>Cytophagales</taxon>
        <taxon>Cyclobacteriaceae</taxon>
        <taxon>Belliella</taxon>
    </lineage>
</organism>
<evidence type="ECO:0000313" key="2">
    <source>
        <dbReference type="Proteomes" id="UP000186026"/>
    </source>
</evidence>
<proteinExistence type="predicted"/>
<sequence length="207" mass="24411">MTVSFFMTRIKMNTVKVDFKQFQILVIVAFCLLSSCTLETEYEKIKKRELASGKVYKDLFLGLEFEMARKRFFETCWELNQQGILINGAHELMVRYQPELPSGNPVNMFFYPRFEEEKIYYMPVEFQYQNWFPTNQETTAEKLVADVVELFEGWYGQGFFKVEDKSGAFAMVKIDGNRLIRVYIKSLSAVRVDILDMRIKDIKDVSK</sequence>
<protein>
    <submittedName>
        <fullName evidence="1">Uncharacterized protein</fullName>
    </submittedName>
</protein>
<evidence type="ECO:0000313" key="1">
    <source>
        <dbReference type="EMBL" id="SIS80193.1"/>
    </source>
</evidence>
<keyword evidence="2" id="KW-1185">Reference proteome</keyword>
<name>A0A1N7M2B5_9BACT</name>
<dbReference type="AlphaFoldDB" id="A0A1N7M2B5"/>
<dbReference type="EMBL" id="FTOP01000005">
    <property type="protein sequence ID" value="SIS80193.1"/>
    <property type="molecule type" value="Genomic_DNA"/>
</dbReference>
<gene>
    <name evidence="1" type="ORF">SAMN05421761_10527</name>
</gene>
<dbReference type="STRING" id="529505.SAMN05421761_10527"/>